<dbReference type="NCBIfam" id="TIGR00756">
    <property type="entry name" value="PPR"/>
    <property type="match status" value="10"/>
</dbReference>
<comment type="caution">
    <text evidence="4">The sequence shown here is derived from an EMBL/GenBank/DDBJ whole genome shotgun (WGS) entry which is preliminary data.</text>
</comment>
<feature type="repeat" description="PPR" evidence="3">
    <location>
        <begin position="502"/>
        <end position="536"/>
    </location>
</feature>
<accession>A0A6A2Y932</accession>
<evidence type="ECO:0000313" key="5">
    <source>
        <dbReference type="Proteomes" id="UP000436088"/>
    </source>
</evidence>
<dbReference type="OrthoDB" id="185373at2759"/>
<dbReference type="InterPro" id="IPR002885">
    <property type="entry name" value="PPR_rpt"/>
</dbReference>
<evidence type="ECO:0000256" key="2">
    <source>
        <dbReference type="ARBA" id="ARBA00022737"/>
    </source>
</evidence>
<dbReference type="AlphaFoldDB" id="A0A6A2Y932"/>
<protein>
    <submittedName>
        <fullName evidence="4">Pentatricopeptide repeat-containing protein</fullName>
    </submittedName>
</protein>
<feature type="repeat" description="PPR" evidence="3">
    <location>
        <begin position="191"/>
        <end position="225"/>
    </location>
</feature>
<feature type="repeat" description="PPR" evidence="3">
    <location>
        <begin position="226"/>
        <end position="256"/>
    </location>
</feature>
<evidence type="ECO:0000256" key="3">
    <source>
        <dbReference type="PROSITE-ProRule" id="PRU00708"/>
    </source>
</evidence>
<dbReference type="PANTHER" id="PTHR46128:SF87">
    <property type="entry name" value="PENTACOTRIPEPTIDE-REPEAT REGION OF PRORP DOMAIN-CONTAINING PROTEIN"/>
    <property type="match status" value="1"/>
</dbReference>
<reference evidence="4" key="1">
    <citation type="submission" date="2019-09" db="EMBL/GenBank/DDBJ databases">
        <title>Draft genome information of white flower Hibiscus syriacus.</title>
        <authorList>
            <person name="Kim Y.-M."/>
        </authorList>
    </citation>
    <scope>NUCLEOTIDE SEQUENCE [LARGE SCALE GENOMIC DNA]</scope>
    <source>
        <strain evidence="4">YM2019G1</strain>
    </source>
</reference>
<feature type="repeat" description="PPR" evidence="3">
    <location>
        <begin position="257"/>
        <end position="291"/>
    </location>
</feature>
<feature type="repeat" description="PPR" evidence="3">
    <location>
        <begin position="572"/>
        <end position="606"/>
    </location>
</feature>
<dbReference type="InterPro" id="IPR011990">
    <property type="entry name" value="TPR-like_helical_dom_sf"/>
</dbReference>
<name>A0A6A2Y932_HIBSY</name>
<keyword evidence="2" id="KW-0677">Repeat</keyword>
<feature type="repeat" description="PPR" evidence="3">
    <location>
        <begin position="362"/>
        <end position="396"/>
    </location>
</feature>
<feature type="repeat" description="PPR" evidence="3">
    <location>
        <begin position="327"/>
        <end position="361"/>
    </location>
</feature>
<comment type="similarity">
    <text evidence="1">Belongs to the PPR family. P subfamily.</text>
</comment>
<dbReference type="InterPro" id="IPR050872">
    <property type="entry name" value="PPR_P_subfamily"/>
</dbReference>
<proteinExistence type="inferred from homology"/>
<dbReference type="SUPFAM" id="SSF81901">
    <property type="entry name" value="HCP-like"/>
    <property type="match status" value="1"/>
</dbReference>
<dbReference type="Pfam" id="PF12854">
    <property type="entry name" value="PPR_1"/>
    <property type="match status" value="3"/>
</dbReference>
<evidence type="ECO:0000256" key="1">
    <source>
        <dbReference type="ARBA" id="ARBA00007626"/>
    </source>
</evidence>
<dbReference type="Pfam" id="PF13041">
    <property type="entry name" value="PPR_2"/>
    <property type="match status" value="3"/>
</dbReference>
<evidence type="ECO:0000313" key="4">
    <source>
        <dbReference type="EMBL" id="KAE8678645.1"/>
    </source>
</evidence>
<feature type="repeat" description="PPR" evidence="3">
    <location>
        <begin position="397"/>
        <end position="431"/>
    </location>
</feature>
<dbReference type="Pfam" id="PF01535">
    <property type="entry name" value="PPR"/>
    <property type="match status" value="4"/>
</dbReference>
<gene>
    <name evidence="4" type="ORF">F3Y22_tig00111402pilonHSYRG00016</name>
</gene>
<keyword evidence="5" id="KW-1185">Reference proteome</keyword>
<dbReference type="Gene3D" id="1.25.40.10">
    <property type="entry name" value="Tetratricopeptide repeat domain"/>
    <property type="match status" value="6"/>
</dbReference>
<organism evidence="4 5">
    <name type="scientific">Hibiscus syriacus</name>
    <name type="common">Rose of Sharon</name>
    <dbReference type="NCBI Taxonomy" id="106335"/>
    <lineage>
        <taxon>Eukaryota</taxon>
        <taxon>Viridiplantae</taxon>
        <taxon>Streptophyta</taxon>
        <taxon>Embryophyta</taxon>
        <taxon>Tracheophyta</taxon>
        <taxon>Spermatophyta</taxon>
        <taxon>Magnoliopsida</taxon>
        <taxon>eudicotyledons</taxon>
        <taxon>Gunneridae</taxon>
        <taxon>Pentapetalae</taxon>
        <taxon>rosids</taxon>
        <taxon>malvids</taxon>
        <taxon>Malvales</taxon>
        <taxon>Malvaceae</taxon>
        <taxon>Malvoideae</taxon>
        <taxon>Hibiscus</taxon>
    </lineage>
</organism>
<dbReference type="PROSITE" id="PS51375">
    <property type="entry name" value="PPR"/>
    <property type="match status" value="9"/>
</dbReference>
<feature type="repeat" description="PPR" evidence="3">
    <location>
        <begin position="537"/>
        <end position="571"/>
    </location>
</feature>
<dbReference type="EMBL" id="VEPZ02001331">
    <property type="protein sequence ID" value="KAE8678645.1"/>
    <property type="molecule type" value="Genomic_DNA"/>
</dbReference>
<dbReference type="Proteomes" id="UP000436088">
    <property type="component" value="Unassembled WGS sequence"/>
</dbReference>
<sequence>MTKLPHRLPLSCILSAFSSIQTHFHLNSLPRFHSRIVSSSSSSSSTGLVVPSHDHISRLILDQSSPEAALQTFHWASKLSNFTHSQSTYRALIHKLCAFRRFNDVNQLLDEMPSSIGVPPDEDTLVTLVRGLGRARMIRDVIKVVDLASRFNTQLSLKIFNSILDVLVKEDIDLARNFYRKKMISTGVHGDDYTFGILMKGLCVTNRIAEAFKLLQLIKSSTVKPNAVVYNTLIHALCKNGKVGRARSLMNELDDPNVVTFNILISAYCKEENLVQALVLLEKSFAMGFTPDVITLTKILKIICDAGRVVEAFEILEKVESKRGVIDVVAYNTLIRGYCRIGKVRLGQRLYMEMERKGCLPNADTCNILISGFCESNMLDSALDMFNEMKADGISWNFVTYDTLIKGLCSAGRMEDGFKILELMEESKAGSGGRVSPYNSVLYGLYKKNRLEEASEFLSKMQNLFPRAVDRSLRILEFCKEGRVEDAKRVYNEITGQEGMPSVLVYDCLIRSLCLEGCTREAVELMNEMVGYGYLPTASTFNDVIRRFCSNGKLANALKLMEDMVGRGCTLDGGSYSLLIKGFCRMGDIQKAIMLLLQMLGENVIPDEMTWNSVLVCLSREREWSESKKMLHVNNLLECIIET</sequence>
<dbReference type="PANTHER" id="PTHR46128">
    <property type="entry name" value="MITOCHONDRIAL GROUP I INTRON SPLICING FACTOR CCM1"/>
    <property type="match status" value="1"/>
</dbReference>